<comment type="caution">
    <text evidence="2">The sequence shown here is derived from an EMBL/GenBank/DDBJ whole genome shotgun (WGS) entry which is preliminary data.</text>
</comment>
<dbReference type="EMBL" id="PTQR01000061">
    <property type="protein sequence ID" value="TKX22734.1"/>
    <property type="molecule type" value="Genomic_DNA"/>
</dbReference>
<dbReference type="InterPro" id="IPR013096">
    <property type="entry name" value="Cupin_2"/>
</dbReference>
<dbReference type="InterPro" id="IPR047142">
    <property type="entry name" value="OryJ/VirC-like"/>
</dbReference>
<organism evidence="2 3">
    <name type="scientific">Elsinoe australis</name>
    <dbReference type="NCBI Taxonomy" id="40998"/>
    <lineage>
        <taxon>Eukaryota</taxon>
        <taxon>Fungi</taxon>
        <taxon>Dikarya</taxon>
        <taxon>Ascomycota</taxon>
        <taxon>Pezizomycotina</taxon>
        <taxon>Dothideomycetes</taxon>
        <taxon>Dothideomycetidae</taxon>
        <taxon>Myriangiales</taxon>
        <taxon>Elsinoaceae</taxon>
        <taxon>Elsinoe</taxon>
    </lineage>
</organism>
<feature type="domain" description="Cupin type-2" evidence="1">
    <location>
        <begin position="89"/>
        <end position="155"/>
    </location>
</feature>
<reference evidence="2 3" key="1">
    <citation type="submission" date="2018-02" db="EMBL/GenBank/DDBJ databases">
        <title>Draft genome sequences of Elsinoe sp., causing black scab on jojoba.</title>
        <authorList>
            <person name="Stodart B."/>
            <person name="Jeffress S."/>
            <person name="Ash G."/>
            <person name="Arun Chinnappa K."/>
        </authorList>
    </citation>
    <scope>NUCLEOTIDE SEQUENCE [LARGE SCALE GENOMIC DNA]</scope>
    <source>
        <strain evidence="2 3">Hillstone_2</strain>
    </source>
</reference>
<evidence type="ECO:0000313" key="3">
    <source>
        <dbReference type="Proteomes" id="UP000308133"/>
    </source>
</evidence>
<dbReference type="AlphaFoldDB" id="A0A4U7B3Q1"/>
<protein>
    <submittedName>
        <fullName evidence="2">Cupin domain-containing protein 5</fullName>
    </submittedName>
</protein>
<sequence>MSNVPETGLRKLHRYITDHDNSGKAIISDRIPSELPLTTIPSRGAVFALQYSTTTFPAKLDGSDLDTYESHLKHGPGVAISQGTVIRTVDMEPGHLSPMHRTISLDYGIVVEGEIEIVLDSGETRLLKRGDSCIQRATNHAWRNPSKTEWARVVFILVGAEKPKVNGKELDEVLNGADQGQNA</sequence>
<dbReference type="CDD" id="cd02231">
    <property type="entry name" value="cupin_BLL6423-like"/>
    <property type="match status" value="1"/>
</dbReference>
<dbReference type="Gene3D" id="2.60.120.10">
    <property type="entry name" value="Jelly Rolls"/>
    <property type="match status" value="1"/>
</dbReference>
<dbReference type="PANTHER" id="PTHR36156">
    <property type="entry name" value="SLR2101 PROTEIN"/>
    <property type="match status" value="1"/>
</dbReference>
<proteinExistence type="predicted"/>
<gene>
    <name evidence="2" type="ORF">C1H76_5051</name>
</gene>
<evidence type="ECO:0000313" key="2">
    <source>
        <dbReference type="EMBL" id="TKX22734.1"/>
    </source>
</evidence>
<dbReference type="PANTHER" id="PTHR36156:SF3">
    <property type="entry name" value="CUPIN 2 CONSERVED BARREL DOMAIN-CONTAINING PROTEIN"/>
    <property type="match status" value="1"/>
</dbReference>
<dbReference type="SUPFAM" id="SSF51182">
    <property type="entry name" value="RmlC-like cupins"/>
    <property type="match status" value="1"/>
</dbReference>
<dbReference type="Proteomes" id="UP000308133">
    <property type="component" value="Unassembled WGS sequence"/>
</dbReference>
<dbReference type="InterPro" id="IPR011051">
    <property type="entry name" value="RmlC_Cupin_sf"/>
</dbReference>
<name>A0A4U7B3Q1_9PEZI</name>
<dbReference type="InterPro" id="IPR014710">
    <property type="entry name" value="RmlC-like_jellyroll"/>
</dbReference>
<dbReference type="Pfam" id="PF07883">
    <property type="entry name" value="Cupin_2"/>
    <property type="match status" value="1"/>
</dbReference>
<accession>A0A4U7B3Q1</accession>
<evidence type="ECO:0000259" key="1">
    <source>
        <dbReference type="Pfam" id="PF07883"/>
    </source>
</evidence>